<evidence type="ECO:0000313" key="2">
    <source>
        <dbReference type="EMBL" id="MBT9314517.1"/>
    </source>
</evidence>
<dbReference type="RefSeq" id="WP_215607583.1">
    <property type="nucleotide sequence ID" value="NZ_JADOES010000004.1"/>
</dbReference>
<sequence>MVAASPKSAELCITWDPLPEDFKLDEKPVENTGQPLLAGALRESLELSGWIQPKMLIASNFGLCATMNKNLVIKAPDWLYVAKVNKPIPTRKAYTPNLEGEVPADGYWLRWWDANGQLLPWAVEKVAAVTQKAEQERQRAERLAEILRAQGIDPDTVIS</sequence>
<dbReference type="Proteomes" id="UP000717364">
    <property type="component" value="Unassembled WGS sequence"/>
</dbReference>
<dbReference type="AlphaFoldDB" id="A0A947GI21"/>
<keyword evidence="3" id="KW-1185">Reference proteome</keyword>
<dbReference type="PANTHER" id="PTHR33352">
    <property type="entry name" value="SLR1095 PROTEIN"/>
    <property type="match status" value="1"/>
</dbReference>
<reference evidence="2" key="2">
    <citation type="journal article" date="2021" name="Mar. Drugs">
        <title>Genome Reduction and Secondary Metabolism of the Marine Sponge-Associated Cyanobacterium Leptothoe.</title>
        <authorList>
            <person name="Konstantinou D."/>
            <person name="Popin R.V."/>
            <person name="Fewer D.P."/>
            <person name="Sivonen K."/>
            <person name="Gkelis S."/>
        </authorList>
    </citation>
    <scope>NUCLEOTIDE SEQUENCE</scope>
    <source>
        <strain evidence="2">TAU-MAC 1115</strain>
    </source>
</reference>
<accession>A0A947GI21</accession>
<keyword evidence="1" id="KW-0175">Coiled coil</keyword>
<dbReference type="EMBL" id="JADOES010000004">
    <property type="protein sequence ID" value="MBT9314517.1"/>
    <property type="molecule type" value="Genomic_DNA"/>
</dbReference>
<gene>
    <name evidence="2" type="ORF">IXB50_03660</name>
</gene>
<organism evidence="2 3">
    <name type="scientific">Leptothoe spongobia TAU-MAC 1115</name>
    <dbReference type="NCBI Taxonomy" id="1967444"/>
    <lineage>
        <taxon>Bacteria</taxon>
        <taxon>Bacillati</taxon>
        <taxon>Cyanobacteriota</taxon>
        <taxon>Cyanophyceae</taxon>
        <taxon>Nodosilineales</taxon>
        <taxon>Cymatolegaceae</taxon>
        <taxon>Leptothoe</taxon>
        <taxon>Leptothoe spongobia</taxon>
    </lineage>
</organism>
<dbReference type="PANTHER" id="PTHR33352:SF3">
    <property type="entry name" value="SLR1612 PROTEIN"/>
    <property type="match status" value="1"/>
</dbReference>
<evidence type="ECO:0000313" key="3">
    <source>
        <dbReference type="Proteomes" id="UP000717364"/>
    </source>
</evidence>
<name>A0A947GI21_9CYAN</name>
<proteinExistence type="predicted"/>
<comment type="caution">
    <text evidence="2">The sequence shown here is derived from an EMBL/GenBank/DDBJ whole genome shotgun (WGS) entry which is preliminary data.</text>
</comment>
<feature type="coiled-coil region" evidence="1">
    <location>
        <begin position="123"/>
        <end position="150"/>
    </location>
</feature>
<reference evidence="2" key="1">
    <citation type="submission" date="2020-11" db="EMBL/GenBank/DDBJ databases">
        <authorList>
            <person name="Konstantinou D."/>
            <person name="Gkelis S."/>
            <person name="Popin R."/>
            <person name="Fewer D."/>
            <person name="Sivonen K."/>
        </authorList>
    </citation>
    <scope>NUCLEOTIDE SEQUENCE</scope>
    <source>
        <strain evidence="2">TAU-MAC 1115</strain>
    </source>
</reference>
<evidence type="ECO:0000256" key="1">
    <source>
        <dbReference type="SAM" id="Coils"/>
    </source>
</evidence>
<protein>
    <submittedName>
        <fullName evidence="2">Uncharacterized protein</fullName>
    </submittedName>
</protein>